<evidence type="ECO:0000313" key="2">
    <source>
        <dbReference type="EMBL" id="DAE02678.1"/>
    </source>
</evidence>
<dbReference type="InterPro" id="IPR008160">
    <property type="entry name" value="Collagen"/>
</dbReference>
<accession>A0A8S5P6G7</accession>
<dbReference type="PANTHER" id="PTHR24637">
    <property type="entry name" value="COLLAGEN"/>
    <property type="match status" value="1"/>
</dbReference>
<feature type="compositionally biased region" description="Low complexity" evidence="1">
    <location>
        <begin position="269"/>
        <end position="278"/>
    </location>
</feature>
<proteinExistence type="predicted"/>
<protein>
    <submittedName>
        <fullName evidence="2">Collagen triple helix repeat protein</fullName>
    </submittedName>
</protein>
<feature type="region of interest" description="Disordered" evidence="1">
    <location>
        <begin position="184"/>
        <end position="351"/>
    </location>
</feature>
<evidence type="ECO:0000256" key="1">
    <source>
        <dbReference type="SAM" id="MobiDB-lite"/>
    </source>
</evidence>
<sequence length="525" mass="56515">MKKIKRDVSLTTKVRNNMNRIQDEFYSHDTNSAVIELTMDRTDLKKVIVLFHFQRSNRFLEVIGNVTGNVVEVPFDTSLITVDETVTGYVYIEKVVQAADVFKFSFGVRVSEIDKHKDLPVIEKDSKRIVAITEIVTKAELQEALSNIHVEGARYDDSEILKRLQALEATPKLDTSVFATKSELKNISLTPGPKGDKGDPGPQGATGERGPRGEQGLQGLPGEKGRDGMPGQKGEAGPRGERGEQGPPGPQGLQGERGQDGQRGERGEQGPIGLTGPAGPTGPQGPIGLTGPKGENGRDGVGIPQKLTLSGNTLILSDGGGSVNLPTSSQNGPAPTTSSSELTGNGIPEGKIDGTLGQTYVDMNKTNGAVKWIKRTPSGKIGWAVLYGDTGWKTLPSVSKLGNAYVQIRRINNQVQYQFGGLSWGWFGVVRRGGPGYQIQPSDRERNCFILGLGGVPYGYRSAGSLIGPFYNDKGTPYGTWYLGGTGDGNMLRFQFTDPVPTDRDIGDIRVSNITYITDDPWPAT</sequence>
<dbReference type="Pfam" id="PF01391">
    <property type="entry name" value="Collagen"/>
    <property type="match status" value="1"/>
</dbReference>
<feature type="compositionally biased region" description="Basic and acidic residues" evidence="1">
    <location>
        <begin position="257"/>
        <end position="268"/>
    </location>
</feature>
<name>A0A8S5P6G7_9CAUD</name>
<organism evidence="2">
    <name type="scientific">Siphoviridae sp. ctGiO6</name>
    <dbReference type="NCBI Taxonomy" id="2825415"/>
    <lineage>
        <taxon>Viruses</taxon>
        <taxon>Duplodnaviria</taxon>
        <taxon>Heunggongvirae</taxon>
        <taxon>Uroviricota</taxon>
        <taxon>Caudoviricetes</taxon>
    </lineage>
</organism>
<feature type="compositionally biased region" description="Polar residues" evidence="1">
    <location>
        <begin position="324"/>
        <end position="343"/>
    </location>
</feature>
<dbReference type="EMBL" id="BK015350">
    <property type="protein sequence ID" value="DAE02678.1"/>
    <property type="molecule type" value="Genomic_DNA"/>
</dbReference>
<reference evidence="2" key="1">
    <citation type="journal article" date="2021" name="Proc. Natl. Acad. Sci. U.S.A.">
        <title>A Catalog of Tens of Thousands of Viruses from Human Metagenomes Reveals Hidden Associations with Chronic Diseases.</title>
        <authorList>
            <person name="Tisza M.J."/>
            <person name="Buck C.B."/>
        </authorList>
    </citation>
    <scope>NUCLEOTIDE SEQUENCE</scope>
    <source>
        <strain evidence="2">CtGiO6</strain>
    </source>
</reference>
<keyword evidence="2" id="KW-0176">Collagen</keyword>